<dbReference type="InterPro" id="IPR001647">
    <property type="entry name" value="HTH_TetR"/>
</dbReference>
<dbReference type="Gene3D" id="1.10.357.10">
    <property type="entry name" value="Tetracycline Repressor, domain 2"/>
    <property type="match status" value="1"/>
</dbReference>
<gene>
    <name evidence="4" type="ORF">EJK17_07760</name>
</gene>
<accession>A0A437SU34</accession>
<evidence type="ECO:0000313" key="4">
    <source>
        <dbReference type="EMBL" id="RVU70400.1"/>
    </source>
</evidence>
<dbReference type="PANTHER" id="PTHR43479">
    <property type="entry name" value="ACREF/ENVCD OPERON REPRESSOR-RELATED"/>
    <property type="match status" value="1"/>
</dbReference>
<reference evidence="4 5" key="1">
    <citation type="submission" date="2018-12" db="EMBL/GenBank/DDBJ databases">
        <authorList>
            <person name="Meng J."/>
        </authorList>
    </citation>
    <scope>NUCLEOTIDE SEQUENCE [LARGE SCALE GENOMIC DNA]</scope>
    <source>
        <strain evidence="4 5">HT111-2</strain>
    </source>
</reference>
<protein>
    <submittedName>
        <fullName evidence="4">TetR/AcrR family transcriptional regulator</fullName>
    </submittedName>
</protein>
<dbReference type="Pfam" id="PF00440">
    <property type="entry name" value="TetR_N"/>
    <property type="match status" value="1"/>
</dbReference>
<dbReference type="AlphaFoldDB" id="A0A437SU34"/>
<feature type="DNA-binding region" description="H-T-H motif" evidence="2">
    <location>
        <begin position="37"/>
        <end position="56"/>
    </location>
</feature>
<dbReference type="PANTHER" id="PTHR43479:SF11">
    <property type="entry name" value="ACREF_ENVCD OPERON REPRESSOR-RELATED"/>
    <property type="match status" value="1"/>
</dbReference>
<sequence>MTEVKRRKTDRRTLYTIRVIKDAFIKLVNQESYAKVTIAQICREADITRSTFYLHFNSITEVLNQVLDDALLLTQNQVELPVSDKEIPFDYLKNNESLIPACQRIGNSEKYQKLLMDPDLSEYIIGRIMIHERKNGVSSIMKTTGLNKEDAETLFEYVIHGSFAVNRAHHFIKDEKWSHDVQLLNRFIHAGYKALKQQ</sequence>
<dbReference type="InterPro" id="IPR050624">
    <property type="entry name" value="HTH-type_Tx_Regulator"/>
</dbReference>
<dbReference type="SUPFAM" id="SSF46689">
    <property type="entry name" value="Homeodomain-like"/>
    <property type="match status" value="1"/>
</dbReference>
<organism evidence="4 5">
    <name type="scientific">Lactobacillus xujianguonis</name>
    <dbReference type="NCBI Taxonomy" id="2495899"/>
    <lineage>
        <taxon>Bacteria</taxon>
        <taxon>Bacillati</taxon>
        <taxon>Bacillota</taxon>
        <taxon>Bacilli</taxon>
        <taxon>Lactobacillales</taxon>
        <taxon>Lactobacillaceae</taxon>
        <taxon>Lactobacillus</taxon>
    </lineage>
</organism>
<dbReference type="Proteomes" id="UP000288291">
    <property type="component" value="Unassembled WGS sequence"/>
</dbReference>
<dbReference type="PROSITE" id="PS50977">
    <property type="entry name" value="HTH_TETR_2"/>
    <property type="match status" value="1"/>
</dbReference>
<evidence type="ECO:0000256" key="1">
    <source>
        <dbReference type="ARBA" id="ARBA00023125"/>
    </source>
</evidence>
<keyword evidence="1 2" id="KW-0238">DNA-binding</keyword>
<evidence type="ECO:0000259" key="3">
    <source>
        <dbReference type="PROSITE" id="PS50977"/>
    </source>
</evidence>
<dbReference type="InterPro" id="IPR009057">
    <property type="entry name" value="Homeodomain-like_sf"/>
</dbReference>
<feature type="domain" description="HTH tetR-type" evidence="3">
    <location>
        <begin position="14"/>
        <end position="74"/>
    </location>
</feature>
<name>A0A437SU34_9LACO</name>
<keyword evidence="5" id="KW-1185">Reference proteome</keyword>
<dbReference type="RefSeq" id="WP_127796319.1">
    <property type="nucleotide sequence ID" value="NZ_ML136888.1"/>
</dbReference>
<comment type="caution">
    <text evidence="4">The sequence shown here is derived from an EMBL/GenBank/DDBJ whole genome shotgun (WGS) entry which is preliminary data.</text>
</comment>
<dbReference type="EMBL" id="RXIA01000020">
    <property type="protein sequence ID" value="RVU70400.1"/>
    <property type="molecule type" value="Genomic_DNA"/>
</dbReference>
<evidence type="ECO:0000313" key="5">
    <source>
        <dbReference type="Proteomes" id="UP000288291"/>
    </source>
</evidence>
<dbReference type="GO" id="GO:0003677">
    <property type="term" value="F:DNA binding"/>
    <property type="evidence" value="ECO:0007669"/>
    <property type="project" value="UniProtKB-UniRule"/>
</dbReference>
<evidence type="ECO:0000256" key="2">
    <source>
        <dbReference type="PROSITE-ProRule" id="PRU00335"/>
    </source>
</evidence>
<proteinExistence type="predicted"/>